<reference evidence="10 11" key="1">
    <citation type="submission" date="2018-04" db="EMBL/GenBank/DDBJ databases">
        <authorList>
            <person name="Vogel A."/>
        </authorList>
    </citation>
    <scope>NUCLEOTIDE SEQUENCE [LARGE SCALE GENOMIC DNA]</scope>
</reference>
<evidence type="ECO:0000256" key="8">
    <source>
        <dbReference type="SAM" id="Phobius"/>
    </source>
</evidence>
<protein>
    <recommendedName>
        <fullName evidence="9">GOLD domain-containing protein</fullName>
    </recommendedName>
</protein>
<dbReference type="PANTHER" id="PTHR22811">
    <property type="entry name" value="TRANSMEMBRANE EMP24 DOMAIN-CONTAINING PROTEIN"/>
    <property type="match status" value="1"/>
</dbReference>
<name>A0A484KR25_9ASTE</name>
<comment type="subcellular location">
    <subcellularLocation>
        <location evidence="1 7">Membrane</location>
        <topology evidence="1 7">Single-pass type I membrane protein</topology>
    </subcellularLocation>
</comment>
<dbReference type="InterPro" id="IPR015720">
    <property type="entry name" value="Emp24-like"/>
</dbReference>
<evidence type="ECO:0000313" key="10">
    <source>
        <dbReference type="EMBL" id="VFQ64492.1"/>
    </source>
</evidence>
<dbReference type="SMART" id="SM01190">
    <property type="entry name" value="EMP24_GP25L"/>
    <property type="match status" value="1"/>
</dbReference>
<feature type="transmembrane region" description="Helical" evidence="8">
    <location>
        <begin position="188"/>
        <end position="210"/>
    </location>
</feature>
<evidence type="ECO:0000256" key="6">
    <source>
        <dbReference type="ARBA" id="ARBA00023136"/>
    </source>
</evidence>
<dbReference type="OrthoDB" id="1929172at2759"/>
<evidence type="ECO:0000256" key="1">
    <source>
        <dbReference type="ARBA" id="ARBA00004479"/>
    </source>
</evidence>
<sequence length="220" mass="25293">MGMGHEWFAVSLIMIMMISAFIPTRIQSLRFDIESGHTKCIYEEIKSGAMSVCKYRVVNPNAGDPLPETHNVTVWVTSPNGNNYQYAEKVGEGEFVYETVEEAGDYETCFFAPRHHPPVTLTVDFHWKSGVAATKDWTNVAKKYSIDAMELELKKMYETINAIHDEMSYLREREEEMQELNRATNTEMGWLSGVSFILCLTVAGTQFLYLKTFFHKKKLF</sequence>
<evidence type="ECO:0000256" key="5">
    <source>
        <dbReference type="ARBA" id="ARBA00022989"/>
    </source>
</evidence>
<dbReference type="Pfam" id="PF01105">
    <property type="entry name" value="EMP24_GP25L"/>
    <property type="match status" value="1"/>
</dbReference>
<evidence type="ECO:0000256" key="7">
    <source>
        <dbReference type="RuleBase" id="RU003827"/>
    </source>
</evidence>
<dbReference type="EMBL" id="OOIL02000405">
    <property type="protein sequence ID" value="VFQ64492.1"/>
    <property type="molecule type" value="Genomic_DNA"/>
</dbReference>
<evidence type="ECO:0000256" key="2">
    <source>
        <dbReference type="ARBA" id="ARBA00007104"/>
    </source>
</evidence>
<keyword evidence="3 7" id="KW-0812">Transmembrane</keyword>
<keyword evidence="6 8" id="KW-0472">Membrane</keyword>
<keyword evidence="11" id="KW-1185">Reference proteome</keyword>
<evidence type="ECO:0000256" key="3">
    <source>
        <dbReference type="ARBA" id="ARBA00022692"/>
    </source>
</evidence>
<keyword evidence="5 8" id="KW-1133">Transmembrane helix</keyword>
<dbReference type="AlphaFoldDB" id="A0A484KR25"/>
<keyword evidence="4" id="KW-0732">Signal</keyword>
<evidence type="ECO:0000256" key="4">
    <source>
        <dbReference type="ARBA" id="ARBA00022729"/>
    </source>
</evidence>
<comment type="similarity">
    <text evidence="2 7">Belongs to the EMP24/GP25L family.</text>
</comment>
<evidence type="ECO:0000313" key="11">
    <source>
        <dbReference type="Proteomes" id="UP000595140"/>
    </source>
</evidence>
<accession>A0A484KR25</accession>
<dbReference type="PROSITE" id="PS50866">
    <property type="entry name" value="GOLD"/>
    <property type="match status" value="1"/>
</dbReference>
<dbReference type="Proteomes" id="UP000595140">
    <property type="component" value="Unassembled WGS sequence"/>
</dbReference>
<feature type="transmembrane region" description="Helical" evidence="8">
    <location>
        <begin position="7"/>
        <end position="26"/>
    </location>
</feature>
<organism evidence="10 11">
    <name type="scientific">Cuscuta campestris</name>
    <dbReference type="NCBI Taxonomy" id="132261"/>
    <lineage>
        <taxon>Eukaryota</taxon>
        <taxon>Viridiplantae</taxon>
        <taxon>Streptophyta</taxon>
        <taxon>Embryophyta</taxon>
        <taxon>Tracheophyta</taxon>
        <taxon>Spermatophyta</taxon>
        <taxon>Magnoliopsida</taxon>
        <taxon>eudicotyledons</taxon>
        <taxon>Gunneridae</taxon>
        <taxon>Pentapetalae</taxon>
        <taxon>asterids</taxon>
        <taxon>lamiids</taxon>
        <taxon>Solanales</taxon>
        <taxon>Convolvulaceae</taxon>
        <taxon>Cuscuteae</taxon>
        <taxon>Cuscuta</taxon>
        <taxon>Cuscuta subgen. Grammica</taxon>
        <taxon>Cuscuta sect. Cleistogrammica</taxon>
    </lineage>
</organism>
<feature type="domain" description="GOLD" evidence="9">
    <location>
        <begin position="38"/>
        <end position="155"/>
    </location>
</feature>
<gene>
    <name evidence="10" type="ORF">CCAM_LOCUS6268</name>
</gene>
<proteinExistence type="inferred from homology"/>
<dbReference type="GO" id="GO:0016020">
    <property type="term" value="C:membrane"/>
    <property type="evidence" value="ECO:0007669"/>
    <property type="project" value="UniProtKB-SubCell"/>
</dbReference>
<dbReference type="InterPro" id="IPR009038">
    <property type="entry name" value="GOLD_dom"/>
</dbReference>
<evidence type="ECO:0000259" key="9">
    <source>
        <dbReference type="PROSITE" id="PS50866"/>
    </source>
</evidence>